<accession>A0ACB7ZS14</accession>
<reference evidence="1" key="1">
    <citation type="journal article" date="2021" name="New Phytol.">
        <title>Evolutionary innovations through gain and loss of genes in the ectomycorrhizal Boletales.</title>
        <authorList>
            <person name="Wu G."/>
            <person name="Miyauchi S."/>
            <person name="Morin E."/>
            <person name="Kuo A."/>
            <person name="Drula E."/>
            <person name="Varga T."/>
            <person name="Kohler A."/>
            <person name="Feng B."/>
            <person name="Cao Y."/>
            <person name="Lipzen A."/>
            <person name="Daum C."/>
            <person name="Hundley H."/>
            <person name="Pangilinan J."/>
            <person name="Johnson J."/>
            <person name="Barry K."/>
            <person name="LaButti K."/>
            <person name="Ng V."/>
            <person name="Ahrendt S."/>
            <person name="Min B."/>
            <person name="Choi I.G."/>
            <person name="Park H."/>
            <person name="Plett J.M."/>
            <person name="Magnuson J."/>
            <person name="Spatafora J.W."/>
            <person name="Nagy L.G."/>
            <person name="Henrissat B."/>
            <person name="Grigoriev I.V."/>
            <person name="Yang Z.L."/>
            <person name="Xu J."/>
            <person name="Martin F.M."/>
        </authorList>
    </citation>
    <scope>NUCLEOTIDE SEQUENCE</scope>
    <source>
        <strain evidence="1">ATCC 28755</strain>
    </source>
</reference>
<dbReference type="EMBL" id="MU268663">
    <property type="protein sequence ID" value="KAH7903985.1"/>
    <property type="molecule type" value="Genomic_DNA"/>
</dbReference>
<evidence type="ECO:0000313" key="2">
    <source>
        <dbReference type="Proteomes" id="UP000790377"/>
    </source>
</evidence>
<sequence length="115" mass="12826">MGTEPRKNEGLPFEVVWVEFQDIASTLKSIGAEPTGPGSYTLPVINDPNTGVIVSDSFVIAEYLDKMYPEKQILPTDANILIELFEQYFRAVAYSALVKDILVKTHDIMNDSSKE</sequence>
<comment type="caution">
    <text evidence="1">The sequence shown here is derived from an EMBL/GenBank/DDBJ whole genome shotgun (WGS) entry which is preliminary data.</text>
</comment>
<gene>
    <name evidence="1" type="ORF">BJ138DRAFT_1131157</name>
</gene>
<evidence type="ECO:0000313" key="1">
    <source>
        <dbReference type="EMBL" id="KAH7903985.1"/>
    </source>
</evidence>
<protein>
    <submittedName>
        <fullName evidence="1">Uncharacterized protein</fullName>
    </submittedName>
</protein>
<keyword evidence="2" id="KW-1185">Reference proteome</keyword>
<name>A0ACB7ZS14_9AGAM</name>
<dbReference type="Proteomes" id="UP000790377">
    <property type="component" value="Unassembled WGS sequence"/>
</dbReference>
<organism evidence="1 2">
    <name type="scientific">Hygrophoropsis aurantiaca</name>
    <dbReference type="NCBI Taxonomy" id="72124"/>
    <lineage>
        <taxon>Eukaryota</taxon>
        <taxon>Fungi</taxon>
        <taxon>Dikarya</taxon>
        <taxon>Basidiomycota</taxon>
        <taxon>Agaricomycotina</taxon>
        <taxon>Agaricomycetes</taxon>
        <taxon>Agaricomycetidae</taxon>
        <taxon>Boletales</taxon>
        <taxon>Coniophorineae</taxon>
        <taxon>Hygrophoropsidaceae</taxon>
        <taxon>Hygrophoropsis</taxon>
    </lineage>
</organism>
<proteinExistence type="predicted"/>